<dbReference type="Gene3D" id="1.10.1740.10">
    <property type="match status" value="1"/>
</dbReference>
<keyword evidence="3" id="KW-0731">Sigma factor</keyword>
<keyword evidence="4" id="KW-0238">DNA-binding</keyword>
<evidence type="ECO:0000313" key="9">
    <source>
        <dbReference type="EMBL" id="AUX43957.1"/>
    </source>
</evidence>
<feature type="region of interest" description="Disordered" evidence="6">
    <location>
        <begin position="85"/>
        <end position="108"/>
    </location>
</feature>
<dbReference type="Proteomes" id="UP000238348">
    <property type="component" value="Chromosome"/>
</dbReference>
<gene>
    <name evidence="9" type="ORF">SOCE26_054140</name>
</gene>
<name>A0A2L0EXD3_SORCE</name>
<evidence type="ECO:0000313" key="10">
    <source>
        <dbReference type="Proteomes" id="UP000238348"/>
    </source>
</evidence>
<organism evidence="9 10">
    <name type="scientific">Sorangium cellulosum</name>
    <name type="common">Polyangium cellulosum</name>
    <dbReference type="NCBI Taxonomy" id="56"/>
    <lineage>
        <taxon>Bacteria</taxon>
        <taxon>Pseudomonadati</taxon>
        <taxon>Myxococcota</taxon>
        <taxon>Polyangia</taxon>
        <taxon>Polyangiales</taxon>
        <taxon>Polyangiaceae</taxon>
        <taxon>Sorangium</taxon>
    </lineage>
</organism>
<dbReference type="Pfam" id="PF04542">
    <property type="entry name" value="Sigma70_r2"/>
    <property type="match status" value="1"/>
</dbReference>
<dbReference type="PANTHER" id="PTHR43133">
    <property type="entry name" value="RNA POLYMERASE ECF-TYPE SIGMA FACTO"/>
    <property type="match status" value="1"/>
</dbReference>
<evidence type="ECO:0000256" key="5">
    <source>
        <dbReference type="ARBA" id="ARBA00023163"/>
    </source>
</evidence>
<evidence type="ECO:0000259" key="7">
    <source>
        <dbReference type="Pfam" id="PF04542"/>
    </source>
</evidence>
<dbReference type="NCBIfam" id="TIGR02937">
    <property type="entry name" value="sigma70-ECF"/>
    <property type="match status" value="1"/>
</dbReference>
<dbReference type="GO" id="GO:0003677">
    <property type="term" value="F:DNA binding"/>
    <property type="evidence" value="ECO:0007669"/>
    <property type="project" value="UniProtKB-KW"/>
</dbReference>
<feature type="domain" description="RNA polymerase sigma factor 70 region 4 type 2" evidence="8">
    <location>
        <begin position="125"/>
        <end position="169"/>
    </location>
</feature>
<evidence type="ECO:0000256" key="1">
    <source>
        <dbReference type="ARBA" id="ARBA00010641"/>
    </source>
</evidence>
<dbReference type="Gene3D" id="1.10.10.10">
    <property type="entry name" value="Winged helix-like DNA-binding domain superfamily/Winged helix DNA-binding domain"/>
    <property type="match status" value="1"/>
</dbReference>
<dbReference type="SUPFAM" id="SSF88946">
    <property type="entry name" value="Sigma2 domain of RNA polymerase sigma factors"/>
    <property type="match status" value="1"/>
</dbReference>
<dbReference type="InterPro" id="IPR013325">
    <property type="entry name" value="RNA_pol_sigma_r2"/>
</dbReference>
<dbReference type="InterPro" id="IPR013249">
    <property type="entry name" value="RNA_pol_sigma70_r4_t2"/>
</dbReference>
<dbReference type="PANTHER" id="PTHR43133:SF8">
    <property type="entry name" value="RNA POLYMERASE SIGMA FACTOR HI_1459-RELATED"/>
    <property type="match status" value="1"/>
</dbReference>
<proteinExistence type="inferred from homology"/>
<dbReference type="InterPro" id="IPR013324">
    <property type="entry name" value="RNA_pol_sigma_r3/r4-like"/>
</dbReference>
<dbReference type="AlphaFoldDB" id="A0A2L0EXD3"/>
<dbReference type="SUPFAM" id="SSF88659">
    <property type="entry name" value="Sigma3 and sigma4 domains of RNA polymerase sigma factors"/>
    <property type="match status" value="1"/>
</dbReference>
<dbReference type="Pfam" id="PF08281">
    <property type="entry name" value="Sigma70_r4_2"/>
    <property type="match status" value="1"/>
</dbReference>
<dbReference type="EMBL" id="CP012673">
    <property type="protein sequence ID" value="AUX43957.1"/>
    <property type="molecule type" value="Genomic_DNA"/>
</dbReference>
<dbReference type="InterPro" id="IPR014284">
    <property type="entry name" value="RNA_pol_sigma-70_dom"/>
</dbReference>
<dbReference type="InterPro" id="IPR039425">
    <property type="entry name" value="RNA_pol_sigma-70-like"/>
</dbReference>
<reference evidence="9 10" key="1">
    <citation type="submission" date="2015-09" db="EMBL/GenBank/DDBJ databases">
        <title>Sorangium comparison.</title>
        <authorList>
            <person name="Zaburannyi N."/>
            <person name="Bunk B."/>
            <person name="Overmann J."/>
            <person name="Mueller R."/>
        </authorList>
    </citation>
    <scope>NUCLEOTIDE SEQUENCE [LARGE SCALE GENOMIC DNA]</scope>
    <source>
        <strain evidence="9 10">So ce26</strain>
    </source>
</reference>
<evidence type="ECO:0000256" key="4">
    <source>
        <dbReference type="ARBA" id="ARBA00023125"/>
    </source>
</evidence>
<keyword evidence="2" id="KW-0805">Transcription regulation</keyword>
<accession>A0A2L0EXD3</accession>
<sequence>MQRYALGDEDVFDRLYGLLAPRLYRFCLRLTSRAPEADDLFQESFLRIHRARSSYMGGSSVIPWAFAIARSLHLDRLRYRRRHPEDVAPTSEPVAHDSRYLQTNDNAGPEAEVGAHELLKVVTLELNKMSEMNRVAYLLLKEEGLNVSEAAAVLGTSTDAVKQRAHRAYHQIRAALCAAGWTEHCHERA</sequence>
<evidence type="ECO:0000259" key="8">
    <source>
        <dbReference type="Pfam" id="PF08281"/>
    </source>
</evidence>
<comment type="similarity">
    <text evidence="1">Belongs to the sigma-70 factor family. ECF subfamily.</text>
</comment>
<evidence type="ECO:0000256" key="3">
    <source>
        <dbReference type="ARBA" id="ARBA00023082"/>
    </source>
</evidence>
<keyword evidence="5" id="KW-0804">Transcription</keyword>
<dbReference type="InterPro" id="IPR007627">
    <property type="entry name" value="RNA_pol_sigma70_r2"/>
</dbReference>
<evidence type="ECO:0000256" key="6">
    <source>
        <dbReference type="SAM" id="MobiDB-lite"/>
    </source>
</evidence>
<dbReference type="GO" id="GO:0016987">
    <property type="term" value="F:sigma factor activity"/>
    <property type="evidence" value="ECO:0007669"/>
    <property type="project" value="UniProtKB-KW"/>
</dbReference>
<dbReference type="GO" id="GO:0006352">
    <property type="term" value="P:DNA-templated transcription initiation"/>
    <property type="evidence" value="ECO:0007669"/>
    <property type="project" value="InterPro"/>
</dbReference>
<evidence type="ECO:0000256" key="2">
    <source>
        <dbReference type="ARBA" id="ARBA00023015"/>
    </source>
</evidence>
<dbReference type="InterPro" id="IPR036388">
    <property type="entry name" value="WH-like_DNA-bd_sf"/>
</dbReference>
<feature type="domain" description="RNA polymerase sigma-70 region 2" evidence="7">
    <location>
        <begin position="15"/>
        <end position="82"/>
    </location>
</feature>
<protein>
    <submittedName>
        <fullName evidence="9">ECF family RNA polymerase sigma factor</fullName>
    </submittedName>
</protein>